<keyword evidence="2" id="KW-1185">Reference proteome</keyword>
<dbReference type="InParanoid" id="A0A1B7MX19"/>
<dbReference type="Proteomes" id="UP000092154">
    <property type="component" value="Unassembled WGS sequence"/>
</dbReference>
<reference evidence="1 2" key="1">
    <citation type="submission" date="2016-06" db="EMBL/GenBank/DDBJ databases">
        <title>Comparative genomics of the ectomycorrhizal sister species Rhizopogon vinicolor and Rhizopogon vesiculosus (Basidiomycota: Boletales) reveals a divergence of the mating type B locus.</title>
        <authorList>
            <consortium name="DOE Joint Genome Institute"/>
            <person name="Mujic A.B."/>
            <person name="Kuo A."/>
            <person name="Tritt A."/>
            <person name="Lipzen A."/>
            <person name="Chen C."/>
            <person name="Johnson J."/>
            <person name="Sharma A."/>
            <person name="Barry K."/>
            <person name="Grigoriev I.V."/>
            <person name="Spatafora J.W."/>
        </authorList>
    </citation>
    <scope>NUCLEOTIDE SEQUENCE [LARGE SCALE GENOMIC DNA]</scope>
    <source>
        <strain evidence="1 2">AM-OR11-026</strain>
    </source>
</reference>
<dbReference type="SUPFAM" id="SSF52047">
    <property type="entry name" value="RNI-like"/>
    <property type="match status" value="1"/>
</dbReference>
<dbReference type="AlphaFoldDB" id="A0A1B7MX19"/>
<dbReference type="Gene3D" id="3.80.10.10">
    <property type="entry name" value="Ribonuclease Inhibitor"/>
    <property type="match status" value="2"/>
</dbReference>
<dbReference type="InterPro" id="IPR032675">
    <property type="entry name" value="LRR_dom_sf"/>
</dbReference>
<sequence>MHACLKLEEILREIFSQADYKSLTIFARTCRLFYEPALNAIYSDLLSIEPLIKRLPEDLWSASSGGLVIRRPLRIQDWEAFAGYSRRVRSLRLRWFASDVQLYRAISSPPDSSFLLPNLRAFTWHCLSNRSAGLDTMIAFMRLLLNHNLAEAQLTVSEYALTAFSDLGCTSLRKLVIQSPNAPISANVTEEVICSHSALKSLACGEITVRALHHLSQFPSLSRLTIGLGDDVPSALTFARSPFRKLRYLTINSKSIDPCLSMLKATNWNIRCFHHRMDVAYDPAGRGVLLELLPLQLSHESLKCISLFSDATPRLDDDPITNPLLLNPLFRFKHLRILELSGSIIPALDNTGLLKLAEAWPQLQVLIFQQKAGRYHVPRMDLTGLVLFLEHCPDLYQLTLSVNAIIDTKAPPVPPVSTGSTNNTRITSIDFCNSPISKAAEVAAFLSAITPNLQKTSSWTGAVMPDSGGTVQEYRRRWDSVAEMVPVFAAVRKQEREACIMRTQAKRHVGRK</sequence>
<evidence type="ECO:0008006" key="3">
    <source>
        <dbReference type="Google" id="ProtNLM"/>
    </source>
</evidence>
<dbReference type="EMBL" id="KV448372">
    <property type="protein sequence ID" value="OAX37101.1"/>
    <property type="molecule type" value="Genomic_DNA"/>
</dbReference>
<gene>
    <name evidence="1" type="ORF">K503DRAFT_857565</name>
</gene>
<dbReference type="OrthoDB" id="3354475at2759"/>
<organism evidence="1 2">
    <name type="scientific">Rhizopogon vinicolor AM-OR11-026</name>
    <dbReference type="NCBI Taxonomy" id="1314800"/>
    <lineage>
        <taxon>Eukaryota</taxon>
        <taxon>Fungi</taxon>
        <taxon>Dikarya</taxon>
        <taxon>Basidiomycota</taxon>
        <taxon>Agaricomycotina</taxon>
        <taxon>Agaricomycetes</taxon>
        <taxon>Agaricomycetidae</taxon>
        <taxon>Boletales</taxon>
        <taxon>Suillineae</taxon>
        <taxon>Rhizopogonaceae</taxon>
        <taxon>Rhizopogon</taxon>
    </lineage>
</organism>
<proteinExistence type="predicted"/>
<dbReference type="STRING" id="1314800.A0A1B7MX19"/>
<evidence type="ECO:0000313" key="1">
    <source>
        <dbReference type="EMBL" id="OAX37101.1"/>
    </source>
</evidence>
<accession>A0A1B7MX19</accession>
<name>A0A1B7MX19_9AGAM</name>
<protein>
    <recommendedName>
        <fullName evidence="3">F-box domain-containing protein</fullName>
    </recommendedName>
</protein>
<evidence type="ECO:0000313" key="2">
    <source>
        <dbReference type="Proteomes" id="UP000092154"/>
    </source>
</evidence>